<keyword evidence="7" id="KW-0456">Lyase</keyword>
<dbReference type="InterPro" id="IPR014043">
    <property type="entry name" value="Acyl_transferase_dom"/>
</dbReference>
<dbReference type="InterPro" id="IPR020841">
    <property type="entry name" value="PKS_Beta-ketoAc_synthase_dom"/>
</dbReference>
<dbReference type="Gene3D" id="3.40.366.10">
    <property type="entry name" value="Malonyl-Coenzyme A Acyl Carrier Protein, domain 2"/>
    <property type="match status" value="2"/>
</dbReference>
<accession>A0ABS4QLN9</accession>
<keyword evidence="4" id="KW-0276">Fatty acid metabolism</keyword>
<dbReference type="Proteomes" id="UP001519325">
    <property type="component" value="Unassembled WGS sequence"/>
</dbReference>
<dbReference type="Pfam" id="PF16197">
    <property type="entry name" value="KAsynt_C_assoc"/>
    <property type="match status" value="1"/>
</dbReference>
<dbReference type="Gene3D" id="3.10.129.10">
    <property type="entry name" value="Hotdog Thioesterase"/>
    <property type="match status" value="4"/>
</dbReference>
<dbReference type="Gene3D" id="3.30.70.3290">
    <property type="match status" value="1"/>
</dbReference>
<sequence length="2057" mass="220466">MPFPPIAIVGTGCVLPGAMDPDELWRNISAGRVSIGAPPPGRGTADPGLLLPGPLSNGASGRHCLGGYIDGFDSIFDPLGFRIEGDRISGLDPLVRWGMHCGREALRQAGRWDPPPTRTGLILGNLGFPSRGFGRFAEHHWRTGAEGYAGPDHGGPDPRNRFPLGLTAHLIADALGLDLGAFALDAACASSLYAVKLAADRLHDGSADLMLAAAVNGVDELFLQAGFRALNALSPTGRSRPFHRDADGLVPAEGAACVALMRLEDAAKSAAPVLGVIRGIGLSNDGRNEGFLVPAQHGQELAMRRAYRSASLRPSTISLVECHATGTPVGDAVEVRSLAEIFTEVGHDLPIGSIKANLGHSLTVAGMAGLLKVLAAIGSETLPATVDAEPAIADLSGTPLRLLTENMPWTGRRRAAVSTFGFGGNNAHLIVEAYDARLIRAPRRLPPPPIPEAVAIVAMGARVGTGTSVRDLAEAVLCGKVDHGPSRAVDVDLEGLRFPPKDLRETLPQQVMMMEAAREAVASRQLPADRTMVLIGMGIDAEIARYCARARLTAAGDSARDSIGGPLTPAGGVGCMANITANRLNWLLNLTAPGFAVFAEESSGLIALSLGSRAVACGEVDYALVGAVDLSCEPIHRQALRELGRGDDPGDAAVALLLRRHSDAIADGDEVIALLDPEDHPSAQAVPGLRIGEHRGSDDSTPAAFDPADLFGNAHAAQAMVYVAVAALALRHRTVPTAGALADPLLGEPRAVVDIHPLGARPTAVTLRSAAPAPGLRPVPRLRLYSGQNRRDIAAAVASDRESGDGPARLALVDDGTQSWTALRDATIRWASGTGPRPPGSAFRDGPLTGEVAFVYPNGAAAYPKMGHHLMLALPDLIDALRRKCGSIEQTLGWAYADPPVPRHGLDQNCAASLLATLHTTIIRDILEISPAAALGYSSGESSALVALDVWRDIPGFVSRLYESNLFTREVSGEQRMIREQWRRLGAADEPWINYVVPADADRVRAAIADEPAAHLTVINAPGSCVIGGAPSACARVFDRLGVVDTAIAVDYDFAAHTHLVQPVRGEWRRLHHWPMNAVPGIRFYSATLSEPYAPTPHSAAEALTRMALRTIDFPAMVEQAWSDGVRIFIEQGPGSTCTGWISRILGDREHLAVAVDGNHRNSVTSLLRAVAQLFVAGLPMNISRLFDRLGVSGEPIPGENRRTLRFPAHPAPVHLGELHSTPRGAAPVASSPMTDRPGTHEGLGPTNLPGPKYNRAELERLAGGSIATVFGAAFAEQDRYERQTRLPTPPMLLVDRVTGIDAEPATMGTGTIWTETEIGWDAWYLDPAGRMPAGLMGEAGQADLLLISWLGIDLLNRGERVYRLLGCELTYHDSPPLPGQTLRFAITIDGHAQLGGVRLFFFRYDCHDSEGRLRISVRSAQAGFFTDAELAASSGVLWTPVDGPPPTGPLDPPTQLPELNCFGPDAVLAFAAGRPADCFGAAWERTRAHVRPPALPSGRMLLLREVTAFDPAGGPHRRGYLRAELPLEPESWFYQGHFKNDPCMPGTLMLEGCLQALAFYLAAHGHTIARDGWRFEPVTGRGYRMLCRGQATPHSRLLVYELYITAIKAGPEPEVTADALVSVDGVKAFHVGGLAVRLVPDWPLEHWQHAAPAGIQQRTATPVPPHTLGGLVGHTEQHAVAETDGVSFGYAALLAAAWGRPTHAFGPSRAALDGPRRTPRVPAPPFLFMSRIVEVDGPIQGMKLAHRVVVEYDLPREVWYRTGANAMPFCVLLEAALQPCGWLALYGGKVPESGADPLFRNLNGTATVTAEVSARARMLRTEVELLDLSQAGDVVIESFSVRVYADELLVLDATTTFGFFPPGAFTHQTGLAVSAEERAALTQRCPVAGQVTSRLERYFADSARRLTPMLRMLDRITGYWPEGGKSGRGRLLAERRIAAEDWYFRAHFFQDPVQPGSLGLEAMCQLLEFYLIESQTEGHLADPHFEPVRIGQPIIWKYRGQVVPTDMLVTIEMEITETGTDARGRFATAEAWLWVDGRRIYHTPQIGTRLVVGYPR</sequence>
<dbReference type="EMBL" id="JAGGMR010000001">
    <property type="protein sequence ID" value="MBP2191591.1"/>
    <property type="molecule type" value="Genomic_DNA"/>
</dbReference>
<comment type="caution">
    <text evidence="11">The sequence shown here is derived from an EMBL/GenBank/DDBJ whole genome shotgun (WGS) entry which is preliminary data.</text>
</comment>
<name>A0ABS4QLN9_9NOCA</name>
<dbReference type="Pfam" id="PF07977">
    <property type="entry name" value="FabA"/>
    <property type="match status" value="2"/>
</dbReference>
<dbReference type="CDD" id="cd00833">
    <property type="entry name" value="PKS"/>
    <property type="match status" value="1"/>
</dbReference>
<dbReference type="CDD" id="cd01287">
    <property type="entry name" value="FabA"/>
    <property type="match status" value="2"/>
</dbReference>
<dbReference type="Gene3D" id="3.40.47.10">
    <property type="match status" value="2"/>
</dbReference>
<dbReference type="RefSeq" id="WP_209893429.1">
    <property type="nucleotide sequence ID" value="NZ_JAGGMR010000001.1"/>
</dbReference>
<dbReference type="InterPro" id="IPR016039">
    <property type="entry name" value="Thiolase-like"/>
</dbReference>
<evidence type="ECO:0000256" key="7">
    <source>
        <dbReference type="ARBA" id="ARBA00023239"/>
    </source>
</evidence>
<evidence type="ECO:0000256" key="5">
    <source>
        <dbReference type="ARBA" id="ARBA00023098"/>
    </source>
</evidence>
<comment type="pathway">
    <text evidence="1">Lipid metabolism; fatty acid biosynthesis.</text>
</comment>
<dbReference type="InterPro" id="IPR016035">
    <property type="entry name" value="Acyl_Trfase/lysoPLipase"/>
</dbReference>
<comment type="similarity">
    <text evidence="2">Belongs to the thioester dehydratase family. FabA subfamily.</text>
</comment>
<evidence type="ECO:0000259" key="10">
    <source>
        <dbReference type="PROSITE" id="PS52004"/>
    </source>
</evidence>
<dbReference type="Gene3D" id="3.30.70.250">
    <property type="entry name" value="Malonyl-CoA ACP transacylase, ACP-binding"/>
    <property type="match status" value="1"/>
</dbReference>
<dbReference type="InterPro" id="IPR013114">
    <property type="entry name" value="FabA_FabZ"/>
</dbReference>
<feature type="domain" description="Ketosynthase family 3 (KS3)" evidence="10">
    <location>
        <begin position="3"/>
        <end position="433"/>
    </location>
</feature>
<keyword evidence="12" id="KW-1185">Reference proteome</keyword>
<evidence type="ECO:0000313" key="11">
    <source>
        <dbReference type="EMBL" id="MBP2191591.1"/>
    </source>
</evidence>
<dbReference type="SUPFAM" id="SSF54637">
    <property type="entry name" value="Thioesterase/thiol ester dehydrase-isomerase"/>
    <property type="match status" value="4"/>
</dbReference>
<dbReference type="Pfam" id="PF00109">
    <property type="entry name" value="ketoacyl-synt"/>
    <property type="match status" value="2"/>
</dbReference>
<proteinExistence type="inferred from homology"/>
<protein>
    <submittedName>
        <fullName evidence="11">Acyl transferase domain-containing protein/3-hydroxymyristoyl/3-hydroxydecanoyl-(Acyl carrier protein) dehydratase</fullName>
    </submittedName>
</protein>
<keyword evidence="5" id="KW-0443">Lipid metabolism</keyword>
<gene>
    <name evidence="11" type="ORF">BJ987_004492</name>
</gene>
<evidence type="ECO:0000256" key="6">
    <source>
        <dbReference type="ARBA" id="ARBA00023160"/>
    </source>
</evidence>
<dbReference type="PANTHER" id="PTHR43074">
    <property type="entry name" value="OMEGA-3 POLYUNSATURATED FATTY ACID SYNTHASE PFAB-RELATED"/>
    <property type="match status" value="1"/>
</dbReference>
<dbReference type="PROSITE" id="PS52004">
    <property type="entry name" value="KS3_2"/>
    <property type="match status" value="1"/>
</dbReference>
<dbReference type="GO" id="GO:0016740">
    <property type="term" value="F:transferase activity"/>
    <property type="evidence" value="ECO:0007669"/>
    <property type="project" value="UniProtKB-KW"/>
</dbReference>
<keyword evidence="8 11" id="KW-0808">Transferase</keyword>
<dbReference type="SMART" id="SM00825">
    <property type="entry name" value="PKS_KS"/>
    <property type="match status" value="1"/>
</dbReference>
<dbReference type="InterPro" id="IPR032821">
    <property type="entry name" value="PKS_assoc"/>
</dbReference>
<dbReference type="InterPro" id="IPR052568">
    <property type="entry name" value="PKS-FAS_Synthase"/>
</dbReference>
<evidence type="ECO:0000256" key="2">
    <source>
        <dbReference type="ARBA" id="ARBA00006714"/>
    </source>
</evidence>
<dbReference type="SMART" id="SM00827">
    <property type="entry name" value="PKS_AT"/>
    <property type="match status" value="1"/>
</dbReference>
<dbReference type="InterPro" id="IPR001227">
    <property type="entry name" value="Ac_transferase_dom_sf"/>
</dbReference>
<evidence type="ECO:0000313" key="12">
    <source>
        <dbReference type="Proteomes" id="UP001519325"/>
    </source>
</evidence>
<dbReference type="InterPro" id="IPR029069">
    <property type="entry name" value="HotDog_dom_sf"/>
</dbReference>
<dbReference type="Pfam" id="PF02801">
    <property type="entry name" value="Ketoacyl-synt_C"/>
    <property type="match status" value="1"/>
</dbReference>
<dbReference type="InterPro" id="IPR010083">
    <property type="entry name" value="FabA"/>
</dbReference>
<keyword evidence="3" id="KW-0444">Lipid biosynthesis</keyword>
<dbReference type="InterPro" id="IPR014031">
    <property type="entry name" value="Ketoacyl_synth_C"/>
</dbReference>
<dbReference type="InterPro" id="IPR014030">
    <property type="entry name" value="Ketoacyl_synth_N"/>
</dbReference>
<keyword evidence="6" id="KW-0275">Fatty acid biosynthesis</keyword>
<evidence type="ECO:0000256" key="8">
    <source>
        <dbReference type="RuleBase" id="RU003694"/>
    </source>
</evidence>
<evidence type="ECO:0000256" key="3">
    <source>
        <dbReference type="ARBA" id="ARBA00022516"/>
    </source>
</evidence>
<evidence type="ECO:0000256" key="9">
    <source>
        <dbReference type="SAM" id="MobiDB-lite"/>
    </source>
</evidence>
<dbReference type="SUPFAM" id="SSF53901">
    <property type="entry name" value="Thiolase-like"/>
    <property type="match status" value="2"/>
</dbReference>
<comment type="similarity">
    <text evidence="8">Belongs to the thiolase-like superfamily. Beta-ketoacyl-ACP synthases family.</text>
</comment>
<feature type="region of interest" description="Disordered" evidence="9">
    <location>
        <begin position="1219"/>
        <end position="1251"/>
    </location>
</feature>
<organism evidence="11 12">
    <name type="scientific">Nocardia goodfellowii</name>
    <dbReference type="NCBI Taxonomy" id="882446"/>
    <lineage>
        <taxon>Bacteria</taxon>
        <taxon>Bacillati</taxon>
        <taxon>Actinomycetota</taxon>
        <taxon>Actinomycetes</taxon>
        <taxon>Mycobacteriales</taxon>
        <taxon>Nocardiaceae</taxon>
        <taxon>Nocardia</taxon>
    </lineage>
</organism>
<dbReference type="PANTHER" id="PTHR43074:SF1">
    <property type="entry name" value="BETA-KETOACYL SYNTHASE FAMILY PROTEIN-RELATED"/>
    <property type="match status" value="1"/>
</dbReference>
<evidence type="ECO:0000256" key="1">
    <source>
        <dbReference type="ARBA" id="ARBA00005194"/>
    </source>
</evidence>
<dbReference type="SUPFAM" id="SSF52151">
    <property type="entry name" value="FabD/lysophospholipase-like"/>
    <property type="match status" value="1"/>
</dbReference>
<evidence type="ECO:0000256" key="4">
    <source>
        <dbReference type="ARBA" id="ARBA00022832"/>
    </source>
</evidence>
<reference evidence="11 12" key="1">
    <citation type="submission" date="2021-03" db="EMBL/GenBank/DDBJ databases">
        <title>Sequencing the genomes of 1000 actinobacteria strains.</title>
        <authorList>
            <person name="Klenk H.-P."/>
        </authorList>
    </citation>
    <scope>NUCLEOTIDE SEQUENCE [LARGE SCALE GENOMIC DNA]</scope>
    <source>
        <strain evidence="11 12">DSM 45516</strain>
    </source>
</reference>